<dbReference type="CDD" id="cd05802">
    <property type="entry name" value="GlmM"/>
    <property type="match status" value="1"/>
</dbReference>
<dbReference type="FunFam" id="3.40.120.10:FF:000002">
    <property type="entry name" value="Phosphoglucosamine mutase"/>
    <property type="match status" value="1"/>
</dbReference>
<dbReference type="Pfam" id="PF02880">
    <property type="entry name" value="PGM_PMM_III"/>
    <property type="match status" value="1"/>
</dbReference>
<keyword evidence="5 9" id="KW-0413">Isomerase</keyword>
<comment type="cofactor">
    <cofactor evidence="9">
        <name>Mg(2+)</name>
        <dbReference type="ChEBI" id="CHEBI:18420"/>
    </cofactor>
    <text evidence="9">Binds 1 Mg(2+) ion per subunit.</text>
</comment>
<dbReference type="InterPro" id="IPR016066">
    <property type="entry name" value="A-D-PHexomutase_CS"/>
</dbReference>
<feature type="binding site" evidence="9">
    <location>
        <position position="241"/>
    </location>
    <ligand>
        <name>Mg(2+)</name>
        <dbReference type="ChEBI" id="CHEBI:18420"/>
    </ligand>
</feature>
<dbReference type="NCBIfam" id="TIGR01455">
    <property type="entry name" value="glmM"/>
    <property type="match status" value="1"/>
</dbReference>
<evidence type="ECO:0000256" key="7">
    <source>
        <dbReference type="ARBA" id="ARBA00066330"/>
    </source>
</evidence>
<dbReference type="RefSeq" id="WP_317694955.1">
    <property type="nucleotide sequence ID" value="NZ_AP026801.1"/>
</dbReference>
<feature type="domain" description="Alpha-D-phosphohexomutase C-terminal" evidence="12">
    <location>
        <begin position="374"/>
        <end position="440"/>
    </location>
</feature>
<organism evidence="16 17">
    <name type="scientific">Xylocopilactobacillus apis</name>
    <dbReference type="NCBI Taxonomy" id="2932183"/>
    <lineage>
        <taxon>Bacteria</taxon>
        <taxon>Bacillati</taxon>
        <taxon>Bacillota</taxon>
        <taxon>Bacilli</taxon>
        <taxon>Lactobacillales</taxon>
        <taxon>Lactobacillaceae</taxon>
        <taxon>Xylocopilactobacillus</taxon>
    </lineage>
</organism>
<feature type="domain" description="Alpha-D-phosphohexomutase alpha/beta/alpha" evidence="13">
    <location>
        <begin position="3"/>
        <end position="136"/>
    </location>
</feature>
<dbReference type="InterPro" id="IPR016055">
    <property type="entry name" value="A-D-PHexomutase_a/b/a-I/II/III"/>
</dbReference>
<dbReference type="FunFam" id="3.30.310.50:FF:000001">
    <property type="entry name" value="Phosphoglucosamine mutase"/>
    <property type="match status" value="1"/>
</dbReference>
<dbReference type="GO" id="GO:0005829">
    <property type="term" value="C:cytosol"/>
    <property type="evidence" value="ECO:0007669"/>
    <property type="project" value="TreeGrafter"/>
</dbReference>
<evidence type="ECO:0000259" key="14">
    <source>
        <dbReference type="Pfam" id="PF02879"/>
    </source>
</evidence>
<evidence type="ECO:0000256" key="3">
    <source>
        <dbReference type="ARBA" id="ARBA00022723"/>
    </source>
</evidence>
<name>A0AAU9DEN2_9LACO</name>
<comment type="catalytic activity">
    <reaction evidence="6 9 11">
        <text>alpha-D-glucosamine 1-phosphate = D-glucosamine 6-phosphate</text>
        <dbReference type="Rhea" id="RHEA:23424"/>
        <dbReference type="ChEBI" id="CHEBI:58516"/>
        <dbReference type="ChEBI" id="CHEBI:58725"/>
        <dbReference type="EC" id="5.4.2.10"/>
    </reaction>
</comment>
<evidence type="ECO:0000259" key="13">
    <source>
        <dbReference type="Pfam" id="PF02878"/>
    </source>
</evidence>
<evidence type="ECO:0000256" key="4">
    <source>
        <dbReference type="ARBA" id="ARBA00022842"/>
    </source>
</evidence>
<dbReference type="GO" id="GO:0005975">
    <property type="term" value="P:carbohydrate metabolic process"/>
    <property type="evidence" value="ECO:0007669"/>
    <property type="project" value="InterPro"/>
</dbReference>
<keyword evidence="17" id="KW-1185">Reference proteome</keyword>
<dbReference type="GO" id="GO:0008966">
    <property type="term" value="F:phosphoglucosamine mutase activity"/>
    <property type="evidence" value="ECO:0007669"/>
    <property type="project" value="UniProtKB-UniRule"/>
</dbReference>
<dbReference type="PROSITE" id="PS00710">
    <property type="entry name" value="PGM_PMM"/>
    <property type="match status" value="1"/>
</dbReference>
<dbReference type="GO" id="GO:0006048">
    <property type="term" value="P:UDP-N-acetylglucosamine biosynthetic process"/>
    <property type="evidence" value="ECO:0007669"/>
    <property type="project" value="TreeGrafter"/>
</dbReference>
<dbReference type="FunFam" id="3.40.120.10:FF:000001">
    <property type="entry name" value="Phosphoglucosamine mutase"/>
    <property type="match status" value="1"/>
</dbReference>
<dbReference type="InterPro" id="IPR006352">
    <property type="entry name" value="GlmM_bact"/>
</dbReference>
<gene>
    <name evidence="9 16" type="primary">glmM</name>
    <name evidence="16" type="ORF">KIMC2_12030</name>
</gene>
<dbReference type="InterPro" id="IPR005846">
    <property type="entry name" value="A-D-PHexomutase_a/b/a-III"/>
</dbReference>
<evidence type="ECO:0000256" key="8">
    <source>
        <dbReference type="ARBA" id="ARBA00068193"/>
    </source>
</evidence>
<feature type="binding site" evidence="9">
    <location>
        <position position="243"/>
    </location>
    <ligand>
        <name>Mg(2+)</name>
        <dbReference type="ChEBI" id="CHEBI:18420"/>
    </ligand>
</feature>
<feature type="binding site" evidence="9">
    <location>
        <position position="245"/>
    </location>
    <ligand>
        <name>Mg(2+)</name>
        <dbReference type="ChEBI" id="CHEBI:18420"/>
    </ligand>
</feature>
<comment type="PTM">
    <text evidence="9">Activated by phosphorylation.</text>
</comment>
<dbReference type="InterPro" id="IPR005844">
    <property type="entry name" value="A-D-PHexomutase_a/b/a-I"/>
</dbReference>
<evidence type="ECO:0000256" key="5">
    <source>
        <dbReference type="ARBA" id="ARBA00023235"/>
    </source>
</evidence>
<keyword evidence="2 9" id="KW-0597">Phosphoprotein</keyword>
<dbReference type="InterPro" id="IPR050060">
    <property type="entry name" value="Phosphoglucosamine_mutase"/>
</dbReference>
<proteinExistence type="inferred from homology"/>
<keyword evidence="3 9" id="KW-0479">Metal-binding</keyword>
<dbReference type="Proteomes" id="UP001321804">
    <property type="component" value="Chromosome"/>
</dbReference>
<dbReference type="SUPFAM" id="SSF53738">
    <property type="entry name" value="Phosphoglucomutase, first 3 domains"/>
    <property type="match status" value="3"/>
</dbReference>
<evidence type="ECO:0000256" key="9">
    <source>
        <dbReference type="HAMAP-Rule" id="MF_01554"/>
    </source>
</evidence>
<dbReference type="Gene3D" id="3.30.310.50">
    <property type="entry name" value="Alpha-D-phosphohexomutase, C-terminal domain"/>
    <property type="match status" value="1"/>
</dbReference>
<protein>
    <recommendedName>
        <fullName evidence="8 9">Phosphoglucosamine mutase</fullName>
        <ecNumber evidence="7 9">5.4.2.10</ecNumber>
    </recommendedName>
</protein>
<dbReference type="GO" id="GO:0004615">
    <property type="term" value="F:phosphomannomutase activity"/>
    <property type="evidence" value="ECO:0007669"/>
    <property type="project" value="TreeGrafter"/>
</dbReference>
<dbReference type="AlphaFoldDB" id="A0AAU9DEN2"/>
<dbReference type="PANTHER" id="PTHR42946">
    <property type="entry name" value="PHOSPHOHEXOSE MUTASE"/>
    <property type="match status" value="1"/>
</dbReference>
<evidence type="ECO:0000313" key="17">
    <source>
        <dbReference type="Proteomes" id="UP001321804"/>
    </source>
</evidence>
<dbReference type="GO" id="GO:0009252">
    <property type="term" value="P:peptidoglycan biosynthetic process"/>
    <property type="evidence" value="ECO:0007669"/>
    <property type="project" value="TreeGrafter"/>
</dbReference>
<evidence type="ECO:0000256" key="6">
    <source>
        <dbReference type="ARBA" id="ARBA00050364"/>
    </source>
</evidence>
<dbReference type="Gene3D" id="3.40.120.10">
    <property type="entry name" value="Alpha-D-Glucose-1,6-Bisphosphate, subunit A, domain 3"/>
    <property type="match status" value="3"/>
</dbReference>
<comment type="function">
    <text evidence="9 11">Catalyzes the conversion of glucosamine-6-phosphate to glucosamine-1-phosphate.</text>
</comment>
<dbReference type="PRINTS" id="PR00509">
    <property type="entry name" value="PGMPMM"/>
</dbReference>
<feature type="binding site" description="via phosphate group" evidence="9">
    <location>
        <position position="101"/>
    </location>
    <ligand>
        <name>Mg(2+)</name>
        <dbReference type="ChEBI" id="CHEBI:18420"/>
    </ligand>
</feature>
<dbReference type="Pfam" id="PF02879">
    <property type="entry name" value="PGM_PMM_II"/>
    <property type="match status" value="1"/>
</dbReference>
<evidence type="ECO:0000259" key="12">
    <source>
        <dbReference type="Pfam" id="PF00408"/>
    </source>
</evidence>
<dbReference type="InterPro" id="IPR005841">
    <property type="entry name" value="Alpha-D-phosphohexomutase_SF"/>
</dbReference>
<evidence type="ECO:0000256" key="1">
    <source>
        <dbReference type="ARBA" id="ARBA00010231"/>
    </source>
</evidence>
<dbReference type="HAMAP" id="MF_01554_B">
    <property type="entry name" value="GlmM_B"/>
    <property type="match status" value="1"/>
</dbReference>
<feature type="domain" description="Alpha-D-phosphohexomutase alpha/beta/alpha" evidence="14">
    <location>
        <begin position="160"/>
        <end position="253"/>
    </location>
</feature>
<comment type="similarity">
    <text evidence="1 9 10">Belongs to the phosphohexose mutase family.</text>
</comment>
<dbReference type="EMBL" id="AP026801">
    <property type="protein sequence ID" value="BDR56641.1"/>
    <property type="molecule type" value="Genomic_DNA"/>
</dbReference>
<feature type="active site" description="Phosphoserine intermediate" evidence="9">
    <location>
        <position position="101"/>
    </location>
</feature>
<dbReference type="PANTHER" id="PTHR42946:SF1">
    <property type="entry name" value="PHOSPHOGLUCOMUTASE (ALPHA-D-GLUCOSE-1,6-BISPHOSPHATE-DEPENDENT)"/>
    <property type="match status" value="1"/>
</dbReference>
<dbReference type="InterPro" id="IPR005843">
    <property type="entry name" value="A-D-PHexomutase_C"/>
</dbReference>
<dbReference type="Pfam" id="PF00408">
    <property type="entry name" value="PGM_PMM_IV"/>
    <property type="match status" value="1"/>
</dbReference>
<evidence type="ECO:0000313" key="16">
    <source>
        <dbReference type="EMBL" id="BDR56641.1"/>
    </source>
</evidence>
<dbReference type="InterPro" id="IPR036900">
    <property type="entry name" value="A-D-PHexomutase_C_sf"/>
</dbReference>
<dbReference type="SUPFAM" id="SSF55957">
    <property type="entry name" value="Phosphoglucomutase, C-terminal domain"/>
    <property type="match status" value="1"/>
</dbReference>
<dbReference type="KEGG" id="xak:KIMC2_12030"/>
<sequence length="447" mass="48519">MTKYFGTDGVRGVANVSLKPEMAFKLGRCGGFVLTNGSTEYAKVVVARDTRASGEMLVSSLISGLLSVGVDVENVGVITTPALSFLIKKFDLSAGIMISASHNPAQDNGIKFFGTDGNKLSDQMEDKIEKLIDAKEDDLPRPSAKGLGKIISFPGALESYVSFLHGYAKDYNKSLNIMLDTANGAGSKVAPSLFETLNLNYEIMSDHPDGININDKVGSTHPEKLIETVKTQGFDAGFAIDGDGDRCIAVDEFGNIVDGDKIMYIISSYFKSKGELAGNTVVTTVMSNIGLYKALDKAGIDYQVTAVGDRYVSENMFKNGFVIGGEQSGHIILRNYHNTGDGLLTMIVLLNIMFDEGKTLSELASPVKTYPQKLVNIKVQDKNSWENCSVLQDKIKEIEKKMAGDGRVLIRPSGTENLLRVMVEASTDELVNNYVDELVKIVEQELS</sequence>
<feature type="modified residue" description="Phosphoserine" evidence="9">
    <location>
        <position position="101"/>
    </location>
</feature>
<evidence type="ECO:0000256" key="2">
    <source>
        <dbReference type="ARBA" id="ARBA00022553"/>
    </source>
</evidence>
<dbReference type="PROSITE" id="PS00018">
    <property type="entry name" value="EF_HAND_1"/>
    <property type="match status" value="1"/>
</dbReference>
<dbReference type="EC" id="5.4.2.10" evidence="7 9"/>
<evidence type="ECO:0000256" key="10">
    <source>
        <dbReference type="RuleBase" id="RU004326"/>
    </source>
</evidence>
<dbReference type="GO" id="GO:0000287">
    <property type="term" value="F:magnesium ion binding"/>
    <property type="evidence" value="ECO:0007669"/>
    <property type="project" value="UniProtKB-UniRule"/>
</dbReference>
<feature type="domain" description="Alpha-D-phosphohexomutase alpha/beta/alpha" evidence="15">
    <location>
        <begin position="258"/>
        <end position="369"/>
    </location>
</feature>
<accession>A0AAU9DEN2</accession>
<evidence type="ECO:0000256" key="11">
    <source>
        <dbReference type="RuleBase" id="RU004327"/>
    </source>
</evidence>
<keyword evidence="4 9" id="KW-0460">Magnesium</keyword>
<dbReference type="InterPro" id="IPR018247">
    <property type="entry name" value="EF_Hand_1_Ca_BS"/>
</dbReference>
<reference evidence="16 17" key="1">
    <citation type="journal article" date="2023" name="Microbiol. Spectr.">
        <title>Symbiosis of Carpenter Bees with Uncharacterized Lactic Acid Bacteria Showing NAD Auxotrophy.</title>
        <authorList>
            <person name="Kawasaki S."/>
            <person name="Ozawa K."/>
            <person name="Mori T."/>
            <person name="Yamamoto A."/>
            <person name="Ito M."/>
            <person name="Ohkuma M."/>
            <person name="Sakamoto M."/>
            <person name="Matsutani M."/>
        </authorList>
    </citation>
    <scope>NUCLEOTIDE SEQUENCE [LARGE SCALE GENOMIC DNA]</scope>
    <source>
        <strain evidence="16 17">KimC2</strain>
    </source>
</reference>
<dbReference type="InterPro" id="IPR005845">
    <property type="entry name" value="A-D-PHexomutase_a/b/a-II"/>
</dbReference>
<evidence type="ECO:0000259" key="15">
    <source>
        <dbReference type="Pfam" id="PF02880"/>
    </source>
</evidence>
<dbReference type="Pfam" id="PF02878">
    <property type="entry name" value="PGM_PMM_I"/>
    <property type="match status" value="1"/>
</dbReference>